<dbReference type="RefSeq" id="WP_147456864.1">
    <property type="nucleotide sequence ID" value="NZ_RBKT01000001.1"/>
</dbReference>
<evidence type="ECO:0000313" key="3">
    <source>
        <dbReference type="Proteomes" id="UP000277671"/>
    </source>
</evidence>
<dbReference type="EMBL" id="RBKT01000001">
    <property type="protein sequence ID" value="RKR85824.1"/>
    <property type="molecule type" value="Genomic_DNA"/>
</dbReference>
<feature type="transmembrane region" description="Helical" evidence="1">
    <location>
        <begin position="50"/>
        <end position="70"/>
    </location>
</feature>
<gene>
    <name evidence="2" type="ORF">BDK92_0033</name>
</gene>
<sequence>MRPVERTLSTPRQAVLGALAAAVVSGAVWGLGHAVAALVEAIAPSPDANIGLGMFLLALQTLVVPFGMWWPLRLLGVPGAGLVAGGAVVVLVVVVTSVGVLASVVVVTAYTGLAVLTARALAARRHGGLTSGGAA</sequence>
<evidence type="ECO:0000256" key="1">
    <source>
        <dbReference type="SAM" id="Phobius"/>
    </source>
</evidence>
<keyword evidence="1" id="KW-1133">Transmembrane helix</keyword>
<organism evidence="2 3">
    <name type="scientific">Micromonospora pisi</name>
    <dbReference type="NCBI Taxonomy" id="589240"/>
    <lineage>
        <taxon>Bacteria</taxon>
        <taxon>Bacillati</taxon>
        <taxon>Actinomycetota</taxon>
        <taxon>Actinomycetes</taxon>
        <taxon>Micromonosporales</taxon>
        <taxon>Micromonosporaceae</taxon>
        <taxon>Micromonospora</taxon>
    </lineage>
</organism>
<evidence type="ECO:0000313" key="2">
    <source>
        <dbReference type="EMBL" id="RKR85824.1"/>
    </source>
</evidence>
<dbReference type="AlphaFoldDB" id="A0A495JBQ9"/>
<dbReference type="Proteomes" id="UP000277671">
    <property type="component" value="Unassembled WGS sequence"/>
</dbReference>
<feature type="transmembrane region" description="Helical" evidence="1">
    <location>
        <begin position="15"/>
        <end position="38"/>
    </location>
</feature>
<keyword evidence="1" id="KW-0812">Transmembrane</keyword>
<proteinExistence type="predicted"/>
<keyword evidence="1" id="KW-0472">Membrane</keyword>
<keyword evidence="3" id="KW-1185">Reference proteome</keyword>
<protein>
    <submittedName>
        <fullName evidence="2">Uncharacterized protein</fullName>
    </submittedName>
</protein>
<feature type="transmembrane region" description="Helical" evidence="1">
    <location>
        <begin position="82"/>
        <end position="115"/>
    </location>
</feature>
<accession>A0A495JBQ9</accession>
<name>A0A495JBQ9_9ACTN</name>
<comment type="caution">
    <text evidence="2">The sequence shown here is derived from an EMBL/GenBank/DDBJ whole genome shotgun (WGS) entry which is preliminary data.</text>
</comment>
<reference evidence="2 3" key="1">
    <citation type="submission" date="2018-10" db="EMBL/GenBank/DDBJ databases">
        <title>Sequencing the genomes of 1000 actinobacteria strains.</title>
        <authorList>
            <person name="Klenk H.-P."/>
        </authorList>
    </citation>
    <scope>NUCLEOTIDE SEQUENCE [LARGE SCALE GENOMIC DNA]</scope>
    <source>
        <strain evidence="2 3">DSM 45175</strain>
    </source>
</reference>